<evidence type="ECO:0000256" key="3">
    <source>
        <dbReference type="ARBA" id="ARBA00012755"/>
    </source>
</evidence>
<dbReference type="PATRIC" id="fig|1158614.3.peg.734"/>
<evidence type="ECO:0000256" key="8">
    <source>
        <dbReference type="PIRSR" id="PIRSR005536-2"/>
    </source>
</evidence>
<evidence type="ECO:0000313" key="14">
    <source>
        <dbReference type="Proteomes" id="UP000014160"/>
    </source>
</evidence>
<reference evidence="11 13" key="1">
    <citation type="submission" date="2013-02" db="EMBL/GenBank/DDBJ databases">
        <title>The Genome Sequence of Enterococcus gilvus ATCC BAA-350.</title>
        <authorList>
            <consortium name="The Broad Institute Genome Sequencing Platform"/>
            <consortium name="The Broad Institute Genome Sequencing Center for Infectious Disease"/>
            <person name="Earl A.M."/>
            <person name="Gilmore M.S."/>
            <person name="Lebreton F."/>
            <person name="Walker B."/>
            <person name="Young S.K."/>
            <person name="Zeng Q."/>
            <person name="Gargeya S."/>
            <person name="Fitzgerald M."/>
            <person name="Haas B."/>
            <person name="Abouelleil A."/>
            <person name="Alvarado L."/>
            <person name="Arachchi H.M."/>
            <person name="Berlin A.M."/>
            <person name="Chapman S.B."/>
            <person name="Dewar J."/>
            <person name="Goldberg J."/>
            <person name="Griggs A."/>
            <person name="Gujja S."/>
            <person name="Hansen M."/>
            <person name="Howarth C."/>
            <person name="Imamovic A."/>
            <person name="Larimer J."/>
            <person name="McCowan C."/>
            <person name="Murphy C."/>
            <person name="Neiman D."/>
            <person name="Pearson M."/>
            <person name="Priest M."/>
            <person name="Roberts A."/>
            <person name="Saif S."/>
            <person name="Shea T."/>
            <person name="Sisk P."/>
            <person name="Sykes S."/>
            <person name="Wortman J."/>
            <person name="Nusbaum C."/>
            <person name="Birren B."/>
        </authorList>
    </citation>
    <scope>NUCLEOTIDE SEQUENCE [LARGE SCALE GENOMIC DNA]</scope>
    <source>
        <strain evidence="11 13">ATCC BAA-350</strain>
    </source>
</reference>
<reference evidence="12 14" key="2">
    <citation type="submission" date="2013-03" db="EMBL/GenBank/DDBJ databases">
        <title>The Genome Sequence of Enterococcus gilvus ATCC BAA-350 (PacBio/Illumina hybrid assembly).</title>
        <authorList>
            <consortium name="The Broad Institute Genomics Platform"/>
            <consortium name="The Broad Institute Genome Sequencing Center for Infectious Disease"/>
            <person name="Earl A."/>
            <person name="Russ C."/>
            <person name="Gilmore M."/>
            <person name="Surin D."/>
            <person name="Walker B."/>
            <person name="Young S."/>
            <person name="Zeng Q."/>
            <person name="Gargeya S."/>
            <person name="Fitzgerald M."/>
            <person name="Haas B."/>
            <person name="Abouelleil A."/>
            <person name="Allen A.W."/>
            <person name="Alvarado L."/>
            <person name="Arachchi H.M."/>
            <person name="Berlin A.M."/>
            <person name="Chapman S.B."/>
            <person name="Gainer-Dewar J."/>
            <person name="Goldberg J."/>
            <person name="Griggs A."/>
            <person name="Gujja S."/>
            <person name="Hansen M."/>
            <person name="Howarth C."/>
            <person name="Imamovic A."/>
            <person name="Ireland A."/>
            <person name="Larimer J."/>
            <person name="McCowan C."/>
            <person name="Murphy C."/>
            <person name="Pearson M."/>
            <person name="Poon T.W."/>
            <person name="Priest M."/>
            <person name="Roberts A."/>
            <person name="Saif S."/>
            <person name="Shea T."/>
            <person name="Sisk P."/>
            <person name="Sykes S."/>
            <person name="Wortman J."/>
            <person name="Nusbaum C."/>
            <person name="Birren B."/>
        </authorList>
    </citation>
    <scope>NUCLEOTIDE SEQUENCE [LARGE SCALE GENOMIC DNA]</scope>
    <source>
        <strain evidence="12 14">ATCC BAA-350</strain>
    </source>
</reference>
<keyword evidence="4 6" id="KW-0378">Hydrolase</keyword>
<protein>
    <recommendedName>
        <fullName evidence="3 6">Alpha-galactosidase</fullName>
        <ecNumber evidence="3 6">3.2.1.22</ecNumber>
    </recommendedName>
</protein>
<dbReference type="AlphaFoldDB" id="R2XS38"/>
<sequence>MICFDERTGIFHLQGKKTSYLIQKNEQNHLFHLYWGSRLTKRFPDYLLKEIKRASYLADTDHLKEYKLERLPQEYPAFGNSDLRKPAFQLTYQNGTAISDFRYASYEILTEKPRVKELPSLRASEESQTLVLHLVDDYQKVKMRLFYTLYEESDVITRHTELENFGDDRITIDQLNSACVELPSTDFELLHLSGRWACETGIQRTALSQLNYRIESLRGGSSHEHNPFISLVEKGTNETSGKIYSMNLVYSGNFEATVDVDQQEAVRMQIGINSATFGWNLESETVFTTPEAVLVFSEHGLQELTHKYHACYQKHLLAPQFAQEERPVLVNSWEASYFDLKETELLKLAQSSKELGVELFVLDDGWFGKRNDTSSSLGDWFVNKQKFPNGLSSFISKIKAIGLDFGIWVEPEMVSEDSELFRRHPEWCVAVPGRLKSYSRGQWVLDLANEDVQDYLIETMTTLLQTHPIDYVKWDWNRSITEAGSNALAPDQQKEFYHRYILGLYRIVGTLTEKFSKVLFENCAGGGGRNDPGMLYYMPQSWASDDTDAIERLSIQEGTSLIYPPITMGCHVSQVPNHQIGRVTPLQTRGIVAMQGNFGYELDLSKLSAVEQSAIKTQIERYKEIRRTIQLGTLYRLCSPEKQNGKAWQYLHESQVVVSYVQVQARPNLASKRLKLVGLKAEDCYILPNGDKRYGDELMAFGLVIDSVKEDYFSQQWVLEKVEE</sequence>
<dbReference type="InterPro" id="IPR038417">
    <property type="entry name" value="Alpga-gal_N_sf"/>
</dbReference>
<evidence type="ECO:0000256" key="7">
    <source>
        <dbReference type="PIRSR" id="PIRSR005536-1"/>
    </source>
</evidence>
<dbReference type="GO" id="GO:0004557">
    <property type="term" value="F:alpha-galactosidase activity"/>
    <property type="evidence" value="ECO:0007669"/>
    <property type="project" value="UniProtKB-UniRule"/>
</dbReference>
<evidence type="ECO:0000259" key="10">
    <source>
        <dbReference type="Pfam" id="PF16875"/>
    </source>
</evidence>
<feature type="binding site" evidence="8">
    <location>
        <position position="440"/>
    </location>
    <ligand>
        <name>substrate</name>
    </ligand>
</feature>
<dbReference type="EMBL" id="AJDQ01000004">
    <property type="protein sequence ID" value="EOI57734.1"/>
    <property type="molecule type" value="Genomic_DNA"/>
</dbReference>
<dbReference type="InterPro" id="IPR031705">
    <property type="entry name" value="Glyco_hydro_36_C"/>
</dbReference>
<dbReference type="EMBL" id="ASWH01000002">
    <property type="protein sequence ID" value="EOW79512.1"/>
    <property type="molecule type" value="Genomic_DNA"/>
</dbReference>
<evidence type="ECO:0000259" key="9">
    <source>
        <dbReference type="Pfam" id="PF16874"/>
    </source>
</evidence>
<feature type="domain" description="Glycosyl hydrolase family 36 N-terminal" evidence="10">
    <location>
        <begin position="28"/>
        <end position="282"/>
    </location>
</feature>
<dbReference type="InterPro" id="IPR013785">
    <property type="entry name" value="Aldolase_TIM"/>
</dbReference>
<gene>
    <name evidence="12" type="ORF">I592_03652</name>
    <name evidence="11" type="ORF">UKC_00709</name>
</gene>
<dbReference type="InterPro" id="IPR013780">
    <property type="entry name" value="Glyco_hydro_b"/>
</dbReference>
<comment type="similarity">
    <text evidence="2">Belongs to the glycosyl hydrolase 36 family.</text>
</comment>
<dbReference type="Pfam" id="PF16875">
    <property type="entry name" value="Glyco_hydro_36N"/>
    <property type="match status" value="1"/>
</dbReference>
<evidence type="ECO:0000256" key="6">
    <source>
        <dbReference type="PIRNR" id="PIRNR005536"/>
    </source>
</evidence>
<dbReference type="Pfam" id="PF16874">
    <property type="entry name" value="Glyco_hydro_36C"/>
    <property type="match status" value="1"/>
</dbReference>
<dbReference type="PIRSF" id="PIRSF005536">
    <property type="entry name" value="Agal"/>
    <property type="match status" value="1"/>
</dbReference>
<keyword evidence="14" id="KW-1185">Reference proteome</keyword>
<evidence type="ECO:0000313" key="12">
    <source>
        <dbReference type="EMBL" id="EOW79512.1"/>
    </source>
</evidence>
<accession>R2XS38</accession>
<dbReference type="Gene3D" id="2.70.98.60">
    <property type="entry name" value="alpha-galactosidase from lactobacil brevis"/>
    <property type="match status" value="1"/>
</dbReference>
<evidence type="ECO:0000256" key="4">
    <source>
        <dbReference type="ARBA" id="ARBA00022801"/>
    </source>
</evidence>
<name>R2XS38_9ENTE</name>
<feature type="active site" description="Nucleophile" evidence="7">
    <location>
        <position position="475"/>
    </location>
</feature>
<evidence type="ECO:0000313" key="13">
    <source>
        <dbReference type="Proteomes" id="UP000013750"/>
    </source>
</evidence>
<dbReference type="PROSITE" id="PS00512">
    <property type="entry name" value="ALPHA_GALACTOSIDASE"/>
    <property type="match status" value="1"/>
</dbReference>
<dbReference type="InterPro" id="IPR050985">
    <property type="entry name" value="Alpha-glycosidase_related"/>
</dbReference>
<dbReference type="SUPFAM" id="SSF51445">
    <property type="entry name" value="(Trans)glycosidases"/>
    <property type="match status" value="1"/>
</dbReference>
<dbReference type="PANTHER" id="PTHR43053:SF3">
    <property type="entry name" value="ALPHA-GALACTOSIDASE C-RELATED"/>
    <property type="match status" value="1"/>
</dbReference>
<feature type="binding site" evidence="8">
    <location>
        <begin position="473"/>
        <end position="477"/>
    </location>
    <ligand>
        <name>substrate</name>
    </ligand>
</feature>
<feature type="binding site" evidence="8">
    <location>
        <position position="545"/>
    </location>
    <ligand>
        <name>substrate</name>
    </ligand>
</feature>
<dbReference type="Proteomes" id="UP000013750">
    <property type="component" value="Unassembled WGS sequence"/>
</dbReference>
<dbReference type="RefSeq" id="WP_010779158.1">
    <property type="nucleotide sequence ID" value="NZ_ASWH01000002.1"/>
</dbReference>
<feature type="domain" description="Glycosyl hydrolase family 36 C-terminal" evidence="9">
    <location>
        <begin position="647"/>
        <end position="719"/>
    </location>
</feature>
<evidence type="ECO:0000313" key="11">
    <source>
        <dbReference type="EMBL" id="EOI57734.1"/>
    </source>
</evidence>
<evidence type="ECO:0000256" key="1">
    <source>
        <dbReference type="ARBA" id="ARBA00001255"/>
    </source>
</evidence>
<dbReference type="Gene3D" id="2.60.40.1180">
    <property type="entry name" value="Golgi alpha-mannosidase II"/>
    <property type="match status" value="1"/>
</dbReference>
<dbReference type="Gene3D" id="3.20.20.70">
    <property type="entry name" value="Aldolase class I"/>
    <property type="match status" value="1"/>
</dbReference>
<organism evidence="11 13">
    <name type="scientific">Enterococcus gilvus ATCC BAA-350</name>
    <dbReference type="NCBI Taxonomy" id="1158614"/>
    <lineage>
        <taxon>Bacteria</taxon>
        <taxon>Bacillati</taxon>
        <taxon>Bacillota</taxon>
        <taxon>Bacilli</taxon>
        <taxon>Lactobacillales</taxon>
        <taxon>Enterococcaceae</taxon>
        <taxon>Enterococcus</taxon>
    </lineage>
</organism>
<dbReference type="eggNOG" id="COG3345">
    <property type="taxonomic scope" value="Bacteria"/>
</dbReference>
<dbReference type="CDD" id="cd14791">
    <property type="entry name" value="GH36"/>
    <property type="match status" value="1"/>
</dbReference>
<feature type="binding site" evidence="8">
    <location>
        <position position="523"/>
    </location>
    <ligand>
        <name>substrate</name>
    </ligand>
</feature>
<feature type="active site" description="Proton donor" evidence="7">
    <location>
        <position position="545"/>
    </location>
</feature>
<evidence type="ECO:0000256" key="2">
    <source>
        <dbReference type="ARBA" id="ARBA00006202"/>
    </source>
</evidence>
<feature type="binding site" evidence="8">
    <location>
        <position position="196"/>
    </location>
    <ligand>
        <name>substrate</name>
    </ligand>
</feature>
<keyword evidence="5 6" id="KW-0326">Glycosidase</keyword>
<comment type="catalytic activity">
    <reaction evidence="1 6">
        <text>Hydrolysis of terminal, non-reducing alpha-D-galactose residues in alpha-D-galactosides, including galactose oligosaccharides, galactomannans and galactolipids.</text>
        <dbReference type="EC" id="3.2.1.22"/>
    </reaction>
</comment>
<dbReference type="PANTHER" id="PTHR43053">
    <property type="entry name" value="GLYCOSIDASE FAMILY 31"/>
    <property type="match status" value="1"/>
</dbReference>
<feature type="binding site" evidence="8">
    <location>
        <begin position="363"/>
        <end position="364"/>
    </location>
    <ligand>
        <name>substrate</name>
    </ligand>
</feature>
<dbReference type="GO" id="GO:0016052">
    <property type="term" value="P:carbohydrate catabolic process"/>
    <property type="evidence" value="ECO:0007669"/>
    <property type="project" value="InterPro"/>
</dbReference>
<dbReference type="Pfam" id="PF02065">
    <property type="entry name" value="Melibiase"/>
    <property type="match status" value="1"/>
</dbReference>
<dbReference type="FunFam" id="3.20.20.70:FF:000118">
    <property type="entry name" value="Alpha-galactosidase"/>
    <property type="match status" value="1"/>
</dbReference>
<dbReference type="InterPro" id="IPR002252">
    <property type="entry name" value="Glyco_hydro_36"/>
</dbReference>
<dbReference type="HOGENOM" id="CLU_009640_2_1_9"/>
<dbReference type="Proteomes" id="UP000014160">
    <property type="component" value="Unassembled WGS sequence"/>
</dbReference>
<dbReference type="EC" id="3.2.1.22" evidence="3 6"/>
<dbReference type="PRINTS" id="PR00743">
    <property type="entry name" value="GLHYDRLASE36"/>
</dbReference>
<dbReference type="OrthoDB" id="9758822at2"/>
<comment type="caution">
    <text evidence="11">The sequence shown here is derived from an EMBL/GenBank/DDBJ whole genome shotgun (WGS) entry which is preliminary data.</text>
</comment>
<dbReference type="InterPro" id="IPR000111">
    <property type="entry name" value="Glyco_hydro_27/36_CS"/>
</dbReference>
<evidence type="ECO:0000256" key="5">
    <source>
        <dbReference type="ARBA" id="ARBA00023295"/>
    </source>
</evidence>
<dbReference type="InterPro" id="IPR017853">
    <property type="entry name" value="GH"/>
</dbReference>
<dbReference type="InterPro" id="IPR031704">
    <property type="entry name" value="Glyco_hydro_36_N"/>
</dbReference>
<proteinExistence type="inferred from homology"/>